<dbReference type="RefSeq" id="WP_379488373.1">
    <property type="nucleotide sequence ID" value="NZ_JBHLWK010000018.1"/>
</dbReference>
<keyword evidence="1 2" id="KW-0238">DNA-binding</keyword>
<organism evidence="5 6">
    <name type="scientific">Novosphingobium soli</name>
    <dbReference type="NCBI Taxonomy" id="574956"/>
    <lineage>
        <taxon>Bacteria</taxon>
        <taxon>Pseudomonadati</taxon>
        <taxon>Pseudomonadota</taxon>
        <taxon>Alphaproteobacteria</taxon>
        <taxon>Sphingomonadales</taxon>
        <taxon>Sphingomonadaceae</taxon>
        <taxon>Novosphingobium</taxon>
    </lineage>
</organism>
<dbReference type="EMBL" id="JBHLWK010000018">
    <property type="protein sequence ID" value="MFC0205643.1"/>
    <property type="molecule type" value="Genomic_DNA"/>
</dbReference>
<accession>A0ABV6CZ27</accession>
<gene>
    <name evidence="5" type="ORF">ACFFJC_15365</name>
</gene>
<dbReference type="CDD" id="cd00383">
    <property type="entry name" value="trans_reg_C"/>
    <property type="match status" value="1"/>
</dbReference>
<feature type="transmembrane region" description="Helical" evidence="3">
    <location>
        <begin position="176"/>
        <end position="194"/>
    </location>
</feature>
<dbReference type="Gene3D" id="1.10.10.10">
    <property type="entry name" value="Winged helix-like DNA-binding domain superfamily/Winged helix DNA-binding domain"/>
    <property type="match status" value="1"/>
</dbReference>
<proteinExistence type="predicted"/>
<comment type="caution">
    <text evidence="5">The sequence shown here is derived from an EMBL/GenBank/DDBJ whole genome shotgun (WGS) entry which is preliminary data.</text>
</comment>
<dbReference type="InterPro" id="IPR016032">
    <property type="entry name" value="Sig_transdc_resp-reg_C-effctor"/>
</dbReference>
<name>A0ABV6CZ27_9SPHN</name>
<reference evidence="5 6" key="1">
    <citation type="submission" date="2024-09" db="EMBL/GenBank/DDBJ databases">
        <authorList>
            <person name="Sun Q."/>
            <person name="Mori K."/>
        </authorList>
    </citation>
    <scope>NUCLEOTIDE SEQUENCE [LARGE SCALE GENOMIC DNA]</scope>
    <source>
        <strain evidence="5 6">CCM 7706</strain>
    </source>
</reference>
<keyword evidence="3" id="KW-1133">Transmembrane helix</keyword>
<dbReference type="Pfam" id="PF00486">
    <property type="entry name" value="Trans_reg_C"/>
    <property type="match status" value="1"/>
</dbReference>
<dbReference type="InterPro" id="IPR001867">
    <property type="entry name" value="OmpR/PhoB-type_DNA-bd"/>
</dbReference>
<keyword evidence="3" id="KW-0812">Transmembrane</keyword>
<feature type="DNA-binding region" description="OmpR/PhoB-type" evidence="2">
    <location>
        <begin position="99"/>
        <end position="196"/>
    </location>
</feature>
<dbReference type="SMART" id="SM00862">
    <property type="entry name" value="Trans_reg_C"/>
    <property type="match status" value="1"/>
</dbReference>
<dbReference type="SUPFAM" id="SSF46894">
    <property type="entry name" value="C-terminal effector domain of the bipartite response regulators"/>
    <property type="match status" value="1"/>
</dbReference>
<evidence type="ECO:0000313" key="6">
    <source>
        <dbReference type="Proteomes" id="UP001589798"/>
    </source>
</evidence>
<dbReference type="Proteomes" id="UP001589798">
    <property type="component" value="Unassembled WGS sequence"/>
</dbReference>
<keyword evidence="6" id="KW-1185">Reference proteome</keyword>
<feature type="domain" description="OmpR/PhoB-type" evidence="4">
    <location>
        <begin position="99"/>
        <end position="196"/>
    </location>
</feature>
<evidence type="ECO:0000256" key="2">
    <source>
        <dbReference type="PROSITE-ProRule" id="PRU01091"/>
    </source>
</evidence>
<evidence type="ECO:0000259" key="4">
    <source>
        <dbReference type="PROSITE" id="PS51755"/>
    </source>
</evidence>
<sequence>MAFQFDLRRRGWTLEGAGAPSSGCIGIYCTGTLDEAAWARVLALPEKSRRFVLVLAPATARERTMLIEAGFGDALTDAVELEELAARAGRLAEVTQWIPRRRHLGDLELDLLAREAYGQGKALNLNPREFALIWRLADVPGTPVSKPELIHDVWRMGFVPETNSIAVHMSRLRRKLGFVGMAGIIVTTSTGYVLTARRSGPVSEAPTAVALASARRPLAGPTSLGVAC</sequence>
<evidence type="ECO:0000256" key="3">
    <source>
        <dbReference type="SAM" id="Phobius"/>
    </source>
</evidence>
<dbReference type="PROSITE" id="PS51755">
    <property type="entry name" value="OMPR_PHOB"/>
    <property type="match status" value="1"/>
</dbReference>
<evidence type="ECO:0000313" key="5">
    <source>
        <dbReference type="EMBL" id="MFC0205643.1"/>
    </source>
</evidence>
<protein>
    <submittedName>
        <fullName evidence="5">Winged helix-turn-helix domain-containing protein</fullName>
    </submittedName>
</protein>
<dbReference type="InterPro" id="IPR036388">
    <property type="entry name" value="WH-like_DNA-bd_sf"/>
</dbReference>
<evidence type="ECO:0000256" key="1">
    <source>
        <dbReference type="ARBA" id="ARBA00023125"/>
    </source>
</evidence>
<keyword evidence="3" id="KW-0472">Membrane</keyword>